<organism evidence="3 4">
    <name type="scientific">Acinetobacter parvus NIPH 1103</name>
    <dbReference type="NCBI Taxonomy" id="1217671"/>
    <lineage>
        <taxon>Bacteria</taxon>
        <taxon>Pseudomonadati</taxon>
        <taxon>Pseudomonadota</taxon>
        <taxon>Gammaproteobacteria</taxon>
        <taxon>Moraxellales</taxon>
        <taxon>Moraxellaceae</taxon>
        <taxon>Acinetobacter</taxon>
    </lineage>
</organism>
<comment type="similarity">
    <text evidence="1">Belongs to the initiator RepB protein family.</text>
</comment>
<dbReference type="EMBL" id="APOL01000008">
    <property type="protein sequence ID" value="ENU34770.1"/>
    <property type="molecule type" value="Genomic_DNA"/>
</dbReference>
<dbReference type="Pfam" id="PF01051">
    <property type="entry name" value="Rep3_N"/>
    <property type="match status" value="1"/>
</dbReference>
<dbReference type="Pfam" id="PF21205">
    <property type="entry name" value="Rep3_C"/>
    <property type="match status" value="1"/>
</dbReference>
<evidence type="ECO:0000256" key="1">
    <source>
        <dbReference type="ARBA" id="ARBA00038283"/>
    </source>
</evidence>
<protein>
    <recommendedName>
        <fullName evidence="2">Initiator Rep protein WH1 domain-containing protein</fullName>
    </recommendedName>
</protein>
<dbReference type="GO" id="GO:0003887">
    <property type="term" value="F:DNA-directed DNA polymerase activity"/>
    <property type="evidence" value="ECO:0007669"/>
    <property type="project" value="InterPro"/>
</dbReference>
<dbReference type="HOGENOM" id="CLU_047367_1_1_6"/>
<comment type="caution">
    <text evidence="3">The sequence shown here is derived from an EMBL/GenBank/DDBJ whole genome shotgun (WGS) entry which is preliminary data.</text>
</comment>
<evidence type="ECO:0000313" key="3">
    <source>
        <dbReference type="EMBL" id="ENU34770.1"/>
    </source>
</evidence>
<reference evidence="3 4" key="1">
    <citation type="submission" date="2013-02" db="EMBL/GenBank/DDBJ databases">
        <title>The Genome Sequence of Acinetobacter parvus NIPH 1103.</title>
        <authorList>
            <consortium name="The Broad Institute Genome Sequencing Platform"/>
            <consortium name="The Broad Institute Genome Sequencing Center for Infectious Disease"/>
            <person name="Cerqueira G."/>
            <person name="Feldgarden M."/>
            <person name="Courvalin P."/>
            <person name="Perichon B."/>
            <person name="Grillot-Courvalin C."/>
            <person name="Clermont D."/>
            <person name="Rocha E."/>
            <person name="Yoon E.-J."/>
            <person name="Nemec A."/>
            <person name="Walker B."/>
            <person name="Young S.K."/>
            <person name="Zeng Q."/>
            <person name="Gargeya S."/>
            <person name="Fitzgerald M."/>
            <person name="Haas B."/>
            <person name="Abouelleil A."/>
            <person name="Alvarado L."/>
            <person name="Arachchi H.M."/>
            <person name="Berlin A.M."/>
            <person name="Chapman S.B."/>
            <person name="Dewar J."/>
            <person name="Goldberg J."/>
            <person name="Griggs A."/>
            <person name="Gujja S."/>
            <person name="Hansen M."/>
            <person name="Howarth C."/>
            <person name="Imamovic A."/>
            <person name="Larimer J."/>
            <person name="McCowan C."/>
            <person name="Murphy C."/>
            <person name="Neiman D."/>
            <person name="Pearson M."/>
            <person name="Priest M."/>
            <person name="Roberts A."/>
            <person name="Saif S."/>
            <person name="Shea T."/>
            <person name="Sisk P."/>
            <person name="Sykes S."/>
            <person name="Wortman J."/>
            <person name="Nusbaum C."/>
            <person name="Birren B."/>
        </authorList>
    </citation>
    <scope>NUCLEOTIDE SEQUENCE [LARGE SCALE GENOMIC DNA]</scope>
    <source>
        <strain evidence="3 4">NIPH 1103</strain>
    </source>
</reference>
<dbReference type="SUPFAM" id="SSF46785">
    <property type="entry name" value="Winged helix' DNA-binding domain"/>
    <property type="match status" value="2"/>
</dbReference>
<dbReference type="GO" id="GO:0006270">
    <property type="term" value="P:DNA replication initiation"/>
    <property type="evidence" value="ECO:0007669"/>
    <property type="project" value="InterPro"/>
</dbReference>
<sequence length="350" mass="39562">MTSIQKANAPPRGTADMLVVKDNALINASYNLELVEQRLILLAIIEARETGKGINANDALTIHASSYIQNFNVQKHTAYGALKDACRDLFSRQFSYQELSPKGNVINQTSRWVSQIGYIQEEGSVQLIFAPAVVPLITQLEQQFTSYDLEQVSTLKSKYATRLYEILISWRSVGKTPMIGLEELRRKLGLGVNDYKLLANFKLRVLEPAIKQINEHTDITVKVEQHKKGRSIIGFSFKFKQKQQSKIEKPIDQKRDPKTVDMFTGKTDAETKNIARAVVKDTSPPANPLLHRASRITTSIITHKLHERFKHGDEGLSSTLKRIQGEIMEGGEETADYWQSKLEDFGINFD</sequence>
<dbReference type="AlphaFoldDB" id="N8Q894"/>
<dbReference type="Gene3D" id="1.10.10.10">
    <property type="entry name" value="Winged helix-like DNA-binding domain superfamily/Winged helix DNA-binding domain"/>
    <property type="match status" value="2"/>
</dbReference>
<evidence type="ECO:0000313" key="4">
    <source>
        <dbReference type="Proteomes" id="UP000018426"/>
    </source>
</evidence>
<dbReference type="InterPro" id="IPR036388">
    <property type="entry name" value="WH-like_DNA-bd_sf"/>
</dbReference>
<gene>
    <name evidence="3" type="ORF">F989_00192</name>
</gene>
<dbReference type="Proteomes" id="UP000018426">
    <property type="component" value="Unassembled WGS sequence"/>
</dbReference>
<dbReference type="NCBIfam" id="NF038290">
    <property type="entry name" value="repM_Acin"/>
    <property type="match status" value="1"/>
</dbReference>
<feature type="domain" description="Initiator Rep protein WH1" evidence="2">
    <location>
        <begin position="19"/>
        <end position="167"/>
    </location>
</feature>
<name>N8Q894_9GAMM</name>
<evidence type="ECO:0000259" key="2">
    <source>
        <dbReference type="Pfam" id="PF01051"/>
    </source>
</evidence>
<proteinExistence type="inferred from homology"/>
<dbReference type="InterPro" id="IPR000525">
    <property type="entry name" value="Initiator_Rep_WH1"/>
</dbReference>
<accession>N8Q894</accession>
<dbReference type="PATRIC" id="fig|1217671.3.peg.182"/>
<dbReference type="InterPro" id="IPR036390">
    <property type="entry name" value="WH_DNA-bd_sf"/>
</dbReference>